<comment type="caution">
    <text evidence="1">The sequence shown here is derived from an EMBL/GenBank/DDBJ whole genome shotgun (WGS) entry which is preliminary data.</text>
</comment>
<dbReference type="AlphaFoldDB" id="A0A5C4MVK1"/>
<reference evidence="1 2" key="1">
    <citation type="submission" date="2019-06" db="EMBL/GenBank/DDBJ databases">
        <title>YIM 131921 draft genome.</title>
        <authorList>
            <person name="Jiang L."/>
        </authorList>
    </citation>
    <scope>NUCLEOTIDE SEQUENCE [LARGE SCALE GENOMIC DNA]</scope>
    <source>
        <strain evidence="1 2">YIM 131921</strain>
    </source>
</reference>
<dbReference type="OrthoDB" id="7819947at2"/>
<name>A0A5C4MVK1_9RHOB</name>
<dbReference type="RefSeq" id="WP_139076389.1">
    <property type="nucleotide sequence ID" value="NZ_VDFU01000008.1"/>
</dbReference>
<proteinExistence type="predicted"/>
<gene>
    <name evidence="1" type="ORF">FHG66_08845</name>
</gene>
<dbReference type="Proteomes" id="UP000305887">
    <property type="component" value="Unassembled WGS sequence"/>
</dbReference>
<evidence type="ECO:0000313" key="1">
    <source>
        <dbReference type="EMBL" id="TNC50066.1"/>
    </source>
</evidence>
<sequence length="176" mass="18974">MSARILIIALGLTALLAGLGMYYLQVYAYYDELSAEQVGPVLLVPQGSDAGEPVAVQDLRAIDSNSSPIRFRACFTVPEPLDGLAGRYAPYEDPTPLNAPSWFDCFDARTIGEALEAGTARAFLSVKDIRYGIDRVVAVLPDGRGFAWHQINACGEVVFDGQPAPEGCPPVPERNE</sequence>
<organism evidence="1 2">
    <name type="scientific">Rubellimicrobium rubrum</name>
    <dbReference type="NCBI Taxonomy" id="2585369"/>
    <lineage>
        <taxon>Bacteria</taxon>
        <taxon>Pseudomonadati</taxon>
        <taxon>Pseudomonadota</taxon>
        <taxon>Alphaproteobacteria</taxon>
        <taxon>Rhodobacterales</taxon>
        <taxon>Roseobacteraceae</taxon>
        <taxon>Rubellimicrobium</taxon>
    </lineage>
</organism>
<evidence type="ECO:0000313" key="2">
    <source>
        <dbReference type="Proteomes" id="UP000305887"/>
    </source>
</evidence>
<protein>
    <submittedName>
        <fullName evidence="1">Histidine kinase</fullName>
    </submittedName>
</protein>
<dbReference type="EMBL" id="VDFU01000008">
    <property type="protein sequence ID" value="TNC50066.1"/>
    <property type="molecule type" value="Genomic_DNA"/>
</dbReference>
<dbReference type="InterPro" id="IPR045616">
    <property type="entry name" value="DUF6446"/>
</dbReference>
<keyword evidence="1" id="KW-0418">Kinase</keyword>
<keyword evidence="1" id="KW-0808">Transferase</keyword>
<keyword evidence="2" id="KW-1185">Reference proteome</keyword>
<accession>A0A5C4MVK1</accession>
<dbReference type="GO" id="GO:0016301">
    <property type="term" value="F:kinase activity"/>
    <property type="evidence" value="ECO:0007669"/>
    <property type="project" value="UniProtKB-KW"/>
</dbReference>
<dbReference type="Pfam" id="PF20044">
    <property type="entry name" value="DUF6446"/>
    <property type="match status" value="1"/>
</dbReference>